<evidence type="ECO:0000256" key="3">
    <source>
        <dbReference type="ARBA" id="ARBA00023082"/>
    </source>
</evidence>
<keyword evidence="10" id="KW-1185">Reference proteome</keyword>
<dbReference type="InterPro" id="IPR000838">
    <property type="entry name" value="RNA_pol_sigma70_ECF_CS"/>
</dbReference>
<dbReference type="InterPro" id="IPR013325">
    <property type="entry name" value="RNA_pol_sigma_r2"/>
</dbReference>
<evidence type="ECO:0000313" key="10">
    <source>
        <dbReference type="Proteomes" id="UP001265700"/>
    </source>
</evidence>
<dbReference type="NCBIfam" id="TIGR02937">
    <property type="entry name" value="sigma70-ECF"/>
    <property type="match status" value="1"/>
</dbReference>
<keyword evidence="3 6" id="KW-0731">Sigma factor</keyword>
<dbReference type="RefSeq" id="WP_310322018.1">
    <property type="nucleotide sequence ID" value="NZ_JAVDWU010000015.1"/>
</dbReference>
<name>A0ABU1WUY3_9BURK</name>
<evidence type="ECO:0000313" key="9">
    <source>
        <dbReference type="EMBL" id="MDR7152874.1"/>
    </source>
</evidence>
<dbReference type="EMBL" id="JAVDWU010000015">
    <property type="protein sequence ID" value="MDR7152874.1"/>
    <property type="molecule type" value="Genomic_DNA"/>
</dbReference>
<keyword evidence="5 6" id="KW-0804">Transcription</keyword>
<organism evidence="9 10">
    <name type="scientific">Hydrogenophaga palleronii</name>
    <dbReference type="NCBI Taxonomy" id="65655"/>
    <lineage>
        <taxon>Bacteria</taxon>
        <taxon>Pseudomonadati</taxon>
        <taxon>Pseudomonadota</taxon>
        <taxon>Betaproteobacteria</taxon>
        <taxon>Burkholderiales</taxon>
        <taxon>Comamonadaceae</taxon>
        <taxon>Hydrogenophaga</taxon>
    </lineage>
</organism>
<dbReference type="PANTHER" id="PTHR43133">
    <property type="entry name" value="RNA POLYMERASE ECF-TYPE SIGMA FACTO"/>
    <property type="match status" value="1"/>
</dbReference>
<dbReference type="SUPFAM" id="SSF88659">
    <property type="entry name" value="Sigma3 and sigma4 domains of RNA polymerase sigma factors"/>
    <property type="match status" value="1"/>
</dbReference>
<dbReference type="InterPro" id="IPR036388">
    <property type="entry name" value="WH-like_DNA-bd_sf"/>
</dbReference>
<dbReference type="Gene3D" id="1.10.1740.10">
    <property type="match status" value="1"/>
</dbReference>
<dbReference type="Gene3D" id="1.10.10.10">
    <property type="entry name" value="Winged helix-like DNA-binding domain superfamily/Winged helix DNA-binding domain"/>
    <property type="match status" value="1"/>
</dbReference>
<keyword evidence="2 6" id="KW-0805">Transcription regulation</keyword>
<keyword evidence="4 6" id="KW-0238">DNA-binding</keyword>
<dbReference type="InterPro" id="IPR013249">
    <property type="entry name" value="RNA_pol_sigma70_r4_t2"/>
</dbReference>
<sequence>MAESLPTCLSHWNVLNTLLSTWNRHEAELRGWLRAHAPVPGEVDDILQDVFVKTMNQREKWGSIKQPRAWLFEVTRNTLTDRLRALSKSAPLPDNLEDIPAPQTQTDTVDALASVCLPRVLSELDAQDREIIELCDLNDMDQASYAELKGLTLSAAKSRIQRARRRMRERMVSVCQVSFDSTGHVDDFVPRTPPKP</sequence>
<dbReference type="InterPro" id="IPR007627">
    <property type="entry name" value="RNA_pol_sigma70_r2"/>
</dbReference>
<accession>A0ABU1WUY3</accession>
<comment type="caution">
    <text evidence="9">The sequence shown here is derived from an EMBL/GenBank/DDBJ whole genome shotgun (WGS) entry which is preliminary data.</text>
</comment>
<dbReference type="InterPro" id="IPR013324">
    <property type="entry name" value="RNA_pol_sigma_r3/r4-like"/>
</dbReference>
<feature type="domain" description="RNA polymerase sigma-70 region 2" evidence="7">
    <location>
        <begin position="23"/>
        <end position="87"/>
    </location>
</feature>
<dbReference type="Pfam" id="PF04542">
    <property type="entry name" value="Sigma70_r2"/>
    <property type="match status" value="1"/>
</dbReference>
<dbReference type="InterPro" id="IPR014284">
    <property type="entry name" value="RNA_pol_sigma-70_dom"/>
</dbReference>
<comment type="similarity">
    <text evidence="1 6">Belongs to the sigma-70 factor family. ECF subfamily.</text>
</comment>
<evidence type="ECO:0000256" key="6">
    <source>
        <dbReference type="RuleBase" id="RU000716"/>
    </source>
</evidence>
<protein>
    <recommendedName>
        <fullName evidence="6">RNA polymerase sigma factor</fullName>
    </recommendedName>
</protein>
<dbReference type="SUPFAM" id="SSF88946">
    <property type="entry name" value="Sigma2 domain of RNA polymerase sigma factors"/>
    <property type="match status" value="1"/>
</dbReference>
<dbReference type="InterPro" id="IPR039425">
    <property type="entry name" value="RNA_pol_sigma-70-like"/>
</dbReference>
<dbReference type="Proteomes" id="UP001265700">
    <property type="component" value="Unassembled WGS sequence"/>
</dbReference>
<gene>
    <name evidence="9" type="ORF">J2W49_004852</name>
</gene>
<feature type="domain" description="RNA polymerase sigma factor 70 region 4 type 2" evidence="8">
    <location>
        <begin position="115"/>
        <end position="167"/>
    </location>
</feature>
<evidence type="ECO:0000256" key="1">
    <source>
        <dbReference type="ARBA" id="ARBA00010641"/>
    </source>
</evidence>
<dbReference type="PANTHER" id="PTHR43133:SF62">
    <property type="entry name" value="RNA POLYMERASE SIGMA FACTOR SIGZ"/>
    <property type="match status" value="1"/>
</dbReference>
<dbReference type="PROSITE" id="PS01063">
    <property type="entry name" value="SIGMA70_ECF"/>
    <property type="match status" value="1"/>
</dbReference>
<dbReference type="Pfam" id="PF08281">
    <property type="entry name" value="Sigma70_r4_2"/>
    <property type="match status" value="1"/>
</dbReference>
<proteinExistence type="inferred from homology"/>
<evidence type="ECO:0000256" key="2">
    <source>
        <dbReference type="ARBA" id="ARBA00023015"/>
    </source>
</evidence>
<evidence type="ECO:0000256" key="5">
    <source>
        <dbReference type="ARBA" id="ARBA00023163"/>
    </source>
</evidence>
<evidence type="ECO:0000256" key="4">
    <source>
        <dbReference type="ARBA" id="ARBA00023125"/>
    </source>
</evidence>
<evidence type="ECO:0000259" key="7">
    <source>
        <dbReference type="Pfam" id="PF04542"/>
    </source>
</evidence>
<reference evidence="9 10" key="1">
    <citation type="submission" date="2023-07" db="EMBL/GenBank/DDBJ databases">
        <title>Sorghum-associated microbial communities from plants grown in Nebraska, USA.</title>
        <authorList>
            <person name="Schachtman D."/>
        </authorList>
    </citation>
    <scope>NUCLEOTIDE SEQUENCE [LARGE SCALE GENOMIC DNA]</scope>
    <source>
        <strain evidence="9 10">4249</strain>
    </source>
</reference>
<evidence type="ECO:0000259" key="8">
    <source>
        <dbReference type="Pfam" id="PF08281"/>
    </source>
</evidence>